<evidence type="ECO:0000259" key="6">
    <source>
        <dbReference type="Pfam" id="PF06398"/>
    </source>
</evidence>
<feature type="domain" description="TECPR1-like DysF" evidence="6">
    <location>
        <begin position="18"/>
        <end position="175"/>
    </location>
</feature>
<sequence length="263" mass="30151">MKKQATSLLHTTPNSELSPFILSQSSIRFATRIAFVFIIRDEIVQAATWADPGKSICLGLTLTLFSLYPLTIGLILFVCVITMMPNNLKRDFTSNLRDLQNSMTLYCDIYDKMVAFRENWCHYVSPKIISSIVFAGVCSVFLLASLRITIDRYLPLLIWVSLLALHPAVRKYFGRDLRVRQSAMQGFQLRNETAIVWSHSLGSSNEPCYFTNSPDDNERTERVTSLDLVLPPTNYNWAPNSRWKFVPPDQYCRHIRWSPTASK</sequence>
<dbReference type="GeneID" id="7051688"/>
<dbReference type="VEuPathDB" id="FungiDB:SJAG_03493"/>
<evidence type="ECO:0000313" key="7">
    <source>
        <dbReference type="EMBL" id="EEB08344.1"/>
    </source>
</evidence>
<dbReference type="GO" id="GO:0007031">
    <property type="term" value="P:peroxisome organization"/>
    <property type="evidence" value="ECO:0007669"/>
    <property type="project" value="UniProtKB-ARBA"/>
</dbReference>
<evidence type="ECO:0000256" key="4">
    <source>
        <dbReference type="ARBA" id="ARBA00023136"/>
    </source>
</evidence>
<dbReference type="JaponicusDB" id="SJAG_03493"/>
<keyword evidence="3 5" id="KW-1133">Transmembrane helix</keyword>
<dbReference type="OMA" id="QNFMASY"/>
<organism evidence="7 8">
    <name type="scientific">Schizosaccharomyces japonicus (strain yFS275 / FY16936)</name>
    <name type="common">Fission yeast</name>
    <dbReference type="NCBI Taxonomy" id="402676"/>
    <lineage>
        <taxon>Eukaryota</taxon>
        <taxon>Fungi</taxon>
        <taxon>Dikarya</taxon>
        <taxon>Ascomycota</taxon>
        <taxon>Taphrinomycotina</taxon>
        <taxon>Schizosaccharomycetes</taxon>
        <taxon>Schizosaccharomycetales</taxon>
        <taxon>Schizosaccharomycetaceae</taxon>
        <taxon>Schizosaccharomyces</taxon>
    </lineage>
</organism>
<gene>
    <name evidence="7" type="ORF">SJAG_03493</name>
</gene>
<feature type="transmembrane region" description="Helical" evidence="5">
    <location>
        <begin position="153"/>
        <end position="169"/>
    </location>
</feature>
<dbReference type="EMBL" id="KE651167">
    <property type="protein sequence ID" value="EEB08344.1"/>
    <property type="molecule type" value="Genomic_DNA"/>
</dbReference>
<dbReference type="InterPro" id="IPR010482">
    <property type="entry name" value="TECPR1-like_DysF"/>
</dbReference>
<evidence type="ECO:0000256" key="1">
    <source>
        <dbReference type="ARBA" id="ARBA00004141"/>
    </source>
</evidence>
<keyword evidence="8" id="KW-1185">Reference proteome</keyword>
<dbReference type="Pfam" id="PF06398">
    <property type="entry name" value="Pex24p"/>
    <property type="match status" value="1"/>
</dbReference>
<dbReference type="InterPro" id="IPR052816">
    <property type="entry name" value="Peroxisomal_Membrane_PEX28-32"/>
</dbReference>
<name>B6K4D7_SCHJY</name>
<dbReference type="PANTHER" id="PTHR28304">
    <property type="entry name" value="PEROXISOMAL MEMBRANE PROTEIN PEX29"/>
    <property type="match status" value="1"/>
</dbReference>
<proteinExistence type="predicted"/>
<feature type="transmembrane region" description="Helical" evidence="5">
    <location>
        <begin position="128"/>
        <end position="146"/>
    </location>
</feature>
<dbReference type="OrthoDB" id="5326567at2759"/>
<dbReference type="GO" id="GO:0005778">
    <property type="term" value="C:peroxisomal membrane"/>
    <property type="evidence" value="ECO:0007669"/>
    <property type="project" value="UniProtKB-ARBA"/>
</dbReference>
<accession>B6K4D7</accession>
<keyword evidence="2 5" id="KW-0812">Transmembrane</keyword>
<dbReference type="PANTHER" id="PTHR28304:SF2">
    <property type="entry name" value="PEROXISOMAL MEMBRANE PROTEIN PEX29"/>
    <property type="match status" value="1"/>
</dbReference>
<dbReference type="RefSeq" id="XP_002174637.1">
    <property type="nucleotide sequence ID" value="XM_002174601.2"/>
</dbReference>
<reference evidence="7 8" key="1">
    <citation type="journal article" date="2011" name="Science">
        <title>Comparative functional genomics of the fission yeasts.</title>
        <authorList>
            <person name="Rhind N."/>
            <person name="Chen Z."/>
            <person name="Yassour M."/>
            <person name="Thompson D.A."/>
            <person name="Haas B.J."/>
            <person name="Habib N."/>
            <person name="Wapinski I."/>
            <person name="Roy S."/>
            <person name="Lin M.F."/>
            <person name="Heiman D.I."/>
            <person name="Young S.K."/>
            <person name="Furuya K."/>
            <person name="Guo Y."/>
            <person name="Pidoux A."/>
            <person name="Chen H.M."/>
            <person name="Robbertse B."/>
            <person name="Goldberg J.M."/>
            <person name="Aoki K."/>
            <person name="Bayne E.H."/>
            <person name="Berlin A.M."/>
            <person name="Desjardins C.A."/>
            <person name="Dobbs E."/>
            <person name="Dukaj L."/>
            <person name="Fan L."/>
            <person name="FitzGerald M.G."/>
            <person name="French C."/>
            <person name="Gujja S."/>
            <person name="Hansen K."/>
            <person name="Keifenheim D."/>
            <person name="Levin J.Z."/>
            <person name="Mosher R.A."/>
            <person name="Mueller C.A."/>
            <person name="Pfiffner J."/>
            <person name="Priest M."/>
            <person name="Russ C."/>
            <person name="Smialowska A."/>
            <person name="Swoboda P."/>
            <person name="Sykes S.M."/>
            <person name="Vaughn M."/>
            <person name="Vengrova S."/>
            <person name="Yoder R."/>
            <person name="Zeng Q."/>
            <person name="Allshire R."/>
            <person name="Baulcombe D."/>
            <person name="Birren B.W."/>
            <person name="Brown W."/>
            <person name="Ekwall K."/>
            <person name="Kellis M."/>
            <person name="Leatherwood J."/>
            <person name="Levin H."/>
            <person name="Margalit H."/>
            <person name="Martienssen R."/>
            <person name="Nieduszynski C.A."/>
            <person name="Spatafora J.W."/>
            <person name="Friedman N."/>
            <person name="Dalgaard J.Z."/>
            <person name="Baumann P."/>
            <person name="Niki H."/>
            <person name="Regev A."/>
            <person name="Nusbaum C."/>
        </authorList>
    </citation>
    <scope>NUCLEOTIDE SEQUENCE [LARGE SCALE GENOMIC DNA]</scope>
    <source>
        <strain evidence="8">yFS275 / FY16936</strain>
    </source>
</reference>
<dbReference type="STRING" id="402676.B6K4D7"/>
<evidence type="ECO:0000313" key="8">
    <source>
        <dbReference type="Proteomes" id="UP000001744"/>
    </source>
</evidence>
<feature type="transmembrane region" description="Helical" evidence="5">
    <location>
        <begin position="60"/>
        <end position="84"/>
    </location>
</feature>
<evidence type="ECO:0000256" key="3">
    <source>
        <dbReference type="ARBA" id="ARBA00022989"/>
    </source>
</evidence>
<comment type="subcellular location">
    <subcellularLocation>
        <location evidence="1">Membrane</location>
        <topology evidence="1">Multi-pass membrane protein</topology>
    </subcellularLocation>
</comment>
<keyword evidence="4 5" id="KW-0472">Membrane</keyword>
<dbReference type="HOGENOM" id="CLU_1066199_0_0_1"/>
<evidence type="ECO:0000256" key="2">
    <source>
        <dbReference type="ARBA" id="ARBA00022692"/>
    </source>
</evidence>
<dbReference type="AlphaFoldDB" id="B6K4D7"/>
<protein>
    <submittedName>
        <fullName evidence="7">Peroxin Pex28/29</fullName>
    </submittedName>
</protein>
<evidence type="ECO:0000256" key="5">
    <source>
        <dbReference type="SAM" id="Phobius"/>
    </source>
</evidence>
<dbReference type="Proteomes" id="UP000001744">
    <property type="component" value="Unassembled WGS sequence"/>
</dbReference>